<dbReference type="InterPro" id="IPR038318">
    <property type="entry name" value="KdpD_sf"/>
</dbReference>
<accession>A0ABM5MYA6</accession>
<evidence type="ECO:0000256" key="7">
    <source>
        <dbReference type="ARBA" id="ARBA00022741"/>
    </source>
</evidence>
<evidence type="ECO:0000313" key="15">
    <source>
        <dbReference type="EMBL" id="AFK02084.1"/>
    </source>
</evidence>
<protein>
    <recommendedName>
        <fullName evidence="3">histidine kinase</fullName>
        <ecNumber evidence="3">2.7.13.3</ecNumber>
    </recommendedName>
</protein>
<dbReference type="PANTHER" id="PTHR45569">
    <property type="entry name" value="SENSOR PROTEIN KDPD"/>
    <property type="match status" value="1"/>
</dbReference>
<dbReference type="CDD" id="cd00082">
    <property type="entry name" value="HisKA"/>
    <property type="match status" value="1"/>
</dbReference>
<feature type="transmembrane region" description="Helical" evidence="13">
    <location>
        <begin position="92"/>
        <end position="112"/>
    </location>
</feature>
<dbReference type="InterPro" id="IPR003661">
    <property type="entry name" value="HisK_dim/P_dom"/>
</dbReference>
<dbReference type="InterPro" id="IPR003594">
    <property type="entry name" value="HATPase_dom"/>
</dbReference>
<sequence length="364" mass="40889">MKDILTKKYTQGNSAYLISIIIVCLISAICYPFSDLIGYRTVALILLFTVSVLAMKLSLYPVLLSAVLSAFIWDFFFIPPHFTFHVSKSEDVLMLAMYFIIVMLNGVLTARIKHFESLAIQREERVNALKLYDTLFNSISHEFRTPIATILGATDNLLTDNSKFSETNKINLYQEINTAADRLNRLVGNLLNVSRLESGSIRPKLDWYDLTELIHTAINQLETELKFHEVKVEMPPNLPFLKLDFGLLEQAIYNILYNCSIYTPEKTLIHISADYVNEKCIIKIQDNGKGFPKGDLSQVFTKFYRSKNTQTGGLGLGLSITKGFIEAHGGTIKVGNRAGSGALFTIEIPTKANWGDDFSGGFLQ</sequence>
<evidence type="ECO:0000256" key="10">
    <source>
        <dbReference type="ARBA" id="ARBA00022989"/>
    </source>
</evidence>
<dbReference type="InterPro" id="IPR005467">
    <property type="entry name" value="His_kinase_dom"/>
</dbReference>
<dbReference type="InterPro" id="IPR036097">
    <property type="entry name" value="HisK_dim/P_sf"/>
</dbReference>
<feature type="transmembrane region" description="Helical" evidence="13">
    <location>
        <begin position="37"/>
        <end position="55"/>
    </location>
</feature>
<name>A0ABM5MYA6_EMTOG</name>
<keyword evidence="11" id="KW-0902">Two-component regulatory system</keyword>
<evidence type="ECO:0000256" key="8">
    <source>
        <dbReference type="ARBA" id="ARBA00022777"/>
    </source>
</evidence>
<dbReference type="GO" id="GO:0016301">
    <property type="term" value="F:kinase activity"/>
    <property type="evidence" value="ECO:0007669"/>
    <property type="project" value="UniProtKB-KW"/>
</dbReference>
<evidence type="ECO:0000256" key="4">
    <source>
        <dbReference type="ARBA" id="ARBA00022553"/>
    </source>
</evidence>
<gene>
    <name evidence="15" type="ordered locus">Emtol_0933</name>
</gene>
<dbReference type="PANTHER" id="PTHR45569:SF1">
    <property type="entry name" value="SENSOR PROTEIN KDPD"/>
    <property type="match status" value="1"/>
</dbReference>
<dbReference type="Gene3D" id="3.30.565.10">
    <property type="entry name" value="Histidine kinase-like ATPase, C-terminal domain"/>
    <property type="match status" value="1"/>
</dbReference>
<evidence type="ECO:0000256" key="9">
    <source>
        <dbReference type="ARBA" id="ARBA00022840"/>
    </source>
</evidence>
<dbReference type="Pfam" id="PF00512">
    <property type="entry name" value="HisKA"/>
    <property type="match status" value="1"/>
</dbReference>
<evidence type="ECO:0000256" key="12">
    <source>
        <dbReference type="ARBA" id="ARBA00023136"/>
    </source>
</evidence>
<dbReference type="SUPFAM" id="SSF55874">
    <property type="entry name" value="ATPase domain of HSP90 chaperone/DNA topoisomerase II/histidine kinase"/>
    <property type="match status" value="1"/>
</dbReference>
<keyword evidence="8 15" id="KW-0418">Kinase</keyword>
<keyword evidence="12 13" id="KW-0472">Membrane</keyword>
<dbReference type="PROSITE" id="PS50109">
    <property type="entry name" value="HIS_KIN"/>
    <property type="match status" value="1"/>
</dbReference>
<dbReference type="EC" id="2.7.13.3" evidence="3"/>
<proteinExistence type="predicted"/>
<keyword evidence="7" id="KW-0547">Nucleotide-binding</keyword>
<dbReference type="Proteomes" id="UP000002875">
    <property type="component" value="Chromosome"/>
</dbReference>
<dbReference type="Pfam" id="PF13493">
    <property type="entry name" value="DUF4118"/>
    <property type="match status" value="1"/>
</dbReference>
<dbReference type="RefSeq" id="WP_015027784.1">
    <property type="nucleotide sequence ID" value="NC_018748.1"/>
</dbReference>
<keyword evidence="5" id="KW-0808">Transferase</keyword>
<evidence type="ECO:0000256" key="11">
    <source>
        <dbReference type="ARBA" id="ARBA00023012"/>
    </source>
</evidence>
<comment type="catalytic activity">
    <reaction evidence="1">
        <text>ATP + protein L-histidine = ADP + protein N-phospho-L-histidine.</text>
        <dbReference type="EC" id="2.7.13.3"/>
    </reaction>
</comment>
<evidence type="ECO:0000313" key="16">
    <source>
        <dbReference type="Proteomes" id="UP000002875"/>
    </source>
</evidence>
<keyword evidence="4" id="KW-0597">Phosphoprotein</keyword>
<evidence type="ECO:0000256" key="1">
    <source>
        <dbReference type="ARBA" id="ARBA00000085"/>
    </source>
</evidence>
<keyword evidence="10 13" id="KW-1133">Transmembrane helix</keyword>
<dbReference type="SUPFAM" id="SSF47384">
    <property type="entry name" value="Homodimeric domain of signal transducing histidine kinase"/>
    <property type="match status" value="1"/>
</dbReference>
<evidence type="ECO:0000256" key="13">
    <source>
        <dbReference type="SAM" id="Phobius"/>
    </source>
</evidence>
<dbReference type="PRINTS" id="PR00344">
    <property type="entry name" value="BCTRLSENSOR"/>
</dbReference>
<evidence type="ECO:0000256" key="3">
    <source>
        <dbReference type="ARBA" id="ARBA00012438"/>
    </source>
</evidence>
<dbReference type="InterPro" id="IPR036890">
    <property type="entry name" value="HATPase_C_sf"/>
</dbReference>
<feature type="domain" description="Histidine kinase" evidence="14">
    <location>
        <begin position="138"/>
        <end position="352"/>
    </location>
</feature>
<dbReference type="InterPro" id="IPR004358">
    <property type="entry name" value="Sig_transdc_His_kin-like_C"/>
</dbReference>
<evidence type="ECO:0000256" key="6">
    <source>
        <dbReference type="ARBA" id="ARBA00022692"/>
    </source>
</evidence>
<dbReference type="InterPro" id="IPR052023">
    <property type="entry name" value="Histidine_kinase_KdpD"/>
</dbReference>
<keyword evidence="16" id="KW-1185">Reference proteome</keyword>
<evidence type="ECO:0000256" key="5">
    <source>
        <dbReference type="ARBA" id="ARBA00022679"/>
    </source>
</evidence>
<feature type="transmembrane region" description="Helical" evidence="13">
    <location>
        <begin position="62"/>
        <end position="80"/>
    </location>
</feature>
<dbReference type="Gene3D" id="1.20.120.620">
    <property type="entry name" value="Backbone structure of the membrane domain of e. Coli histidine kinase receptor kdpd"/>
    <property type="match status" value="1"/>
</dbReference>
<keyword evidence="9" id="KW-0067">ATP-binding</keyword>
<dbReference type="SMART" id="SM00387">
    <property type="entry name" value="HATPase_c"/>
    <property type="match status" value="1"/>
</dbReference>
<organism evidence="15 16">
    <name type="scientific">Emticicia oligotrophica (strain DSM 17448 / CIP 109782 / MTCC 6937 / GPTSA100-15)</name>
    <dbReference type="NCBI Taxonomy" id="929562"/>
    <lineage>
        <taxon>Bacteria</taxon>
        <taxon>Pseudomonadati</taxon>
        <taxon>Bacteroidota</taxon>
        <taxon>Cytophagia</taxon>
        <taxon>Cytophagales</taxon>
        <taxon>Leadbetterellaceae</taxon>
        <taxon>Emticicia</taxon>
    </lineage>
</organism>
<evidence type="ECO:0000256" key="2">
    <source>
        <dbReference type="ARBA" id="ARBA00004141"/>
    </source>
</evidence>
<feature type="transmembrane region" description="Helical" evidence="13">
    <location>
        <begin position="12"/>
        <end position="31"/>
    </location>
</feature>
<dbReference type="SMART" id="SM00388">
    <property type="entry name" value="HisKA"/>
    <property type="match status" value="1"/>
</dbReference>
<dbReference type="InterPro" id="IPR025201">
    <property type="entry name" value="KdpD_TM"/>
</dbReference>
<keyword evidence="6 13" id="KW-0812">Transmembrane</keyword>
<dbReference type="EMBL" id="CP002961">
    <property type="protein sequence ID" value="AFK02084.1"/>
    <property type="molecule type" value="Genomic_DNA"/>
</dbReference>
<reference evidence="15 16" key="1">
    <citation type="submission" date="2011-07" db="EMBL/GenBank/DDBJ databases">
        <title>The complete genome of chromosome of Emticicia oligotrophica DSM 17448.</title>
        <authorList>
            <consortium name="US DOE Joint Genome Institute (JGI-PGF)"/>
            <person name="Lucas S."/>
            <person name="Han J."/>
            <person name="Lapidus A."/>
            <person name="Bruce D."/>
            <person name="Goodwin L."/>
            <person name="Pitluck S."/>
            <person name="Peters L."/>
            <person name="Kyrpides N."/>
            <person name="Mavromatis K."/>
            <person name="Ivanova N."/>
            <person name="Ovchinnikova G."/>
            <person name="Teshima H."/>
            <person name="Detter J.C."/>
            <person name="Tapia R."/>
            <person name="Han C."/>
            <person name="Land M."/>
            <person name="Hauser L."/>
            <person name="Markowitz V."/>
            <person name="Cheng J.-F."/>
            <person name="Hugenholtz P."/>
            <person name="Woyke T."/>
            <person name="Wu D."/>
            <person name="Tindall B."/>
            <person name="Pomrenke H."/>
            <person name="Brambilla E."/>
            <person name="Klenk H.-P."/>
            <person name="Eisen J.A."/>
        </authorList>
    </citation>
    <scope>NUCLEOTIDE SEQUENCE [LARGE SCALE GENOMIC DNA]</scope>
    <source>
        <strain evidence="15 16">DSM 17448</strain>
    </source>
</reference>
<dbReference type="Pfam" id="PF02518">
    <property type="entry name" value="HATPase_c"/>
    <property type="match status" value="1"/>
</dbReference>
<evidence type="ECO:0000259" key="14">
    <source>
        <dbReference type="PROSITE" id="PS50109"/>
    </source>
</evidence>
<dbReference type="CDD" id="cd00075">
    <property type="entry name" value="HATPase"/>
    <property type="match status" value="1"/>
</dbReference>
<comment type="subcellular location">
    <subcellularLocation>
        <location evidence="2">Membrane</location>
        <topology evidence="2">Multi-pass membrane protein</topology>
    </subcellularLocation>
</comment>
<dbReference type="Gene3D" id="1.10.287.130">
    <property type="match status" value="1"/>
</dbReference>